<dbReference type="InterPro" id="IPR004398">
    <property type="entry name" value="RNA_MeTrfase_RsmD"/>
</dbReference>
<dbReference type="PANTHER" id="PTHR43542">
    <property type="entry name" value="METHYLTRANSFERASE"/>
    <property type="match status" value="1"/>
</dbReference>
<keyword evidence="1 3" id="KW-0489">Methyltransferase</keyword>
<evidence type="ECO:0000256" key="1">
    <source>
        <dbReference type="ARBA" id="ARBA00022603"/>
    </source>
</evidence>
<dbReference type="InterPro" id="IPR002052">
    <property type="entry name" value="DNA_methylase_N6_adenine_CS"/>
</dbReference>
<name>A0A366EJL6_9BACI</name>
<dbReference type="Gene3D" id="3.40.50.150">
    <property type="entry name" value="Vaccinia Virus protein VP39"/>
    <property type="match status" value="1"/>
</dbReference>
<dbReference type="PROSITE" id="PS00092">
    <property type="entry name" value="N6_MTASE"/>
    <property type="match status" value="1"/>
</dbReference>
<dbReference type="NCBIfam" id="TIGR00095">
    <property type="entry name" value="16S rRNA (guanine(966)-N(2))-methyltransferase RsmD"/>
    <property type="match status" value="1"/>
</dbReference>
<dbReference type="Proteomes" id="UP000252254">
    <property type="component" value="Unassembled WGS sequence"/>
</dbReference>
<dbReference type="PANTHER" id="PTHR43542:SF1">
    <property type="entry name" value="METHYLTRANSFERASE"/>
    <property type="match status" value="1"/>
</dbReference>
<dbReference type="AlphaFoldDB" id="A0A366EJL6"/>
<sequence>MRIIAGTYKGHRIQAVPSNATRPTTDKVKEALFQMIGPFFEGGQFLDLFAGSGGLGLEALSRGMHRGIFVDQQSKAIQTIHANIKSLHLKDRTEVYRTDAFRALKAAGKRQLEFDYIFLDPPYTKIAYKKILEHIESNGLCHRDTLIVCEHDAKEHLADTYSRFRRIRSEVYSNSIAVSIYKIGDDDSE</sequence>
<protein>
    <submittedName>
        <fullName evidence="3">16S rRNA (Guanine966-N2)-methyltransferase</fullName>
    </submittedName>
</protein>
<keyword evidence="4" id="KW-1185">Reference proteome</keyword>
<keyword evidence="2 3" id="KW-0808">Transferase</keyword>
<dbReference type="GO" id="GO:0008168">
    <property type="term" value="F:methyltransferase activity"/>
    <property type="evidence" value="ECO:0007669"/>
    <property type="project" value="UniProtKB-KW"/>
</dbReference>
<evidence type="ECO:0000313" key="3">
    <source>
        <dbReference type="EMBL" id="RBP01910.1"/>
    </source>
</evidence>
<reference evidence="3 4" key="1">
    <citation type="submission" date="2018-06" db="EMBL/GenBank/DDBJ databases">
        <title>Genomic Encyclopedia of Type Strains, Phase IV (KMG-IV): sequencing the most valuable type-strain genomes for metagenomic binning, comparative biology and taxonomic classification.</title>
        <authorList>
            <person name="Goeker M."/>
        </authorList>
    </citation>
    <scope>NUCLEOTIDE SEQUENCE [LARGE SCALE GENOMIC DNA]</scope>
    <source>
        <strain evidence="3 4">DSM 15140</strain>
    </source>
</reference>
<evidence type="ECO:0000313" key="4">
    <source>
        <dbReference type="Proteomes" id="UP000252254"/>
    </source>
</evidence>
<dbReference type="GO" id="GO:0003676">
    <property type="term" value="F:nucleic acid binding"/>
    <property type="evidence" value="ECO:0007669"/>
    <property type="project" value="InterPro"/>
</dbReference>
<accession>A0A366EJL6</accession>
<dbReference type="STRING" id="200904.GCA_900168775_01455"/>
<dbReference type="EMBL" id="QNRI01000001">
    <property type="protein sequence ID" value="RBP01910.1"/>
    <property type="molecule type" value="Genomic_DNA"/>
</dbReference>
<proteinExistence type="predicted"/>
<comment type="caution">
    <text evidence="3">The sequence shown here is derived from an EMBL/GenBank/DDBJ whole genome shotgun (WGS) entry which is preliminary data.</text>
</comment>
<dbReference type="PIRSF" id="PIRSF004553">
    <property type="entry name" value="CHP00095"/>
    <property type="match status" value="1"/>
</dbReference>
<dbReference type="InterPro" id="IPR029063">
    <property type="entry name" value="SAM-dependent_MTases_sf"/>
</dbReference>
<dbReference type="GO" id="GO:0031167">
    <property type="term" value="P:rRNA methylation"/>
    <property type="evidence" value="ECO:0007669"/>
    <property type="project" value="InterPro"/>
</dbReference>
<evidence type="ECO:0000256" key="2">
    <source>
        <dbReference type="ARBA" id="ARBA00022679"/>
    </source>
</evidence>
<gene>
    <name evidence="3" type="ORF">DES48_101657</name>
</gene>
<organism evidence="3 4">
    <name type="scientific">Paraliobacillus ryukyuensis</name>
    <dbReference type="NCBI Taxonomy" id="200904"/>
    <lineage>
        <taxon>Bacteria</taxon>
        <taxon>Bacillati</taxon>
        <taxon>Bacillota</taxon>
        <taxon>Bacilli</taxon>
        <taxon>Bacillales</taxon>
        <taxon>Bacillaceae</taxon>
        <taxon>Paraliobacillus</taxon>
    </lineage>
</organism>
<dbReference type="SUPFAM" id="SSF53335">
    <property type="entry name" value="S-adenosyl-L-methionine-dependent methyltransferases"/>
    <property type="match status" value="1"/>
</dbReference>
<dbReference type="CDD" id="cd02440">
    <property type="entry name" value="AdoMet_MTases"/>
    <property type="match status" value="1"/>
</dbReference>
<dbReference type="Pfam" id="PF03602">
    <property type="entry name" value="Cons_hypoth95"/>
    <property type="match status" value="1"/>
</dbReference>